<comment type="caution">
    <text evidence="1">The sequence shown here is derived from an EMBL/GenBank/DDBJ whole genome shotgun (WGS) entry which is preliminary data.</text>
</comment>
<gene>
    <name evidence="1" type="ORF">R1flu_029096</name>
</gene>
<accession>A0ABD1XNJ4</accession>
<dbReference type="AlphaFoldDB" id="A0ABD1XNJ4"/>
<reference evidence="1 2" key="1">
    <citation type="submission" date="2024-09" db="EMBL/GenBank/DDBJ databases">
        <title>Chromosome-scale assembly of Riccia fluitans.</title>
        <authorList>
            <person name="Paukszto L."/>
            <person name="Sawicki J."/>
            <person name="Karawczyk K."/>
            <person name="Piernik-Szablinska J."/>
            <person name="Szczecinska M."/>
            <person name="Mazdziarz M."/>
        </authorList>
    </citation>
    <scope>NUCLEOTIDE SEQUENCE [LARGE SCALE GENOMIC DNA]</scope>
    <source>
        <strain evidence="1">Rf_01</strain>
        <tissue evidence="1">Aerial parts of the thallus</tissue>
    </source>
</reference>
<keyword evidence="2" id="KW-1185">Reference proteome</keyword>
<evidence type="ECO:0000313" key="1">
    <source>
        <dbReference type="EMBL" id="KAL2610523.1"/>
    </source>
</evidence>
<dbReference type="EMBL" id="JBHFFA010000008">
    <property type="protein sequence ID" value="KAL2610523.1"/>
    <property type="molecule type" value="Genomic_DNA"/>
</dbReference>
<sequence>MKSAFLNRDLDEEVYLKLPEGFSRNDMKEEPVDQSLYCEVVEKLLYLTNSRPDISYSVGVVFRMRIGQATELPEGPPVVSSSSWTVLQSLGPAKDSQQLRCLPLSLNIEPWLMVPESSVGCKEYCLSPHSLC</sequence>
<name>A0ABD1XNJ4_9MARC</name>
<dbReference type="Proteomes" id="UP001605036">
    <property type="component" value="Unassembled WGS sequence"/>
</dbReference>
<proteinExistence type="predicted"/>
<protein>
    <submittedName>
        <fullName evidence="1">Uncharacterized protein</fullName>
    </submittedName>
</protein>
<organism evidence="1 2">
    <name type="scientific">Riccia fluitans</name>
    <dbReference type="NCBI Taxonomy" id="41844"/>
    <lineage>
        <taxon>Eukaryota</taxon>
        <taxon>Viridiplantae</taxon>
        <taxon>Streptophyta</taxon>
        <taxon>Embryophyta</taxon>
        <taxon>Marchantiophyta</taxon>
        <taxon>Marchantiopsida</taxon>
        <taxon>Marchantiidae</taxon>
        <taxon>Marchantiales</taxon>
        <taxon>Ricciaceae</taxon>
        <taxon>Riccia</taxon>
    </lineage>
</organism>
<evidence type="ECO:0000313" key="2">
    <source>
        <dbReference type="Proteomes" id="UP001605036"/>
    </source>
</evidence>